<name>A0A225W554_9STRA</name>
<feature type="region of interest" description="Disordered" evidence="1">
    <location>
        <begin position="332"/>
        <end position="360"/>
    </location>
</feature>
<sequence>MWGKVSPRERFTGVFIRTPFGSLQRLKSILKKEGWSEDQVEECWYQGPEVDLGDSVFLCWDKTLTEPVRDGVSEDTSKAPQPVRSQSTKVCVCPLPKSERLQGECSEGVLPKYGRLFSDADLDNMETCEQNQKESTLGVTTFKSEEEEYDKGLEDRLYPLDEVELLRRRVKNAETQKKPSLEEVSLLLNLPLDNLQRNQSVSTGNRGSSAYWVRWFREALATSEEAKRANRDFRKTTSLTTVPVVVASVHEPLAKEITTPRRERSKHPPMFANSAASESTVLRNVEVSFELEEKVSMISEEIKEVDYFVKMRKDLVRTVTRKAVYRMLQEAMTKARKEDPPDKAHGSGCSSNPPPLSEDVPGIDWERLRWFAKLIVEEAKLRGDYWEPLVRWVDDYYPKNVVRIWQTLCSRTPRGETRSARRRKRSSHRKKVCFDCSSLYGQQAEALADTEFRANCDDDVSHYVNVVSGPTMEAVLQPKVEQVGPNVIDLLEVVTMRSTEADRDFLPVVGDGRRVVCTVGRFEASSSGYIDHLPVRMLADTGATLNLVDSAVLTRIGKTSYPLYPYEGRVSSSSGHALHIEGWTHLPIQLGTLELTLEVLVVGKLHIEAILGVDALGAFGALIDVANRSMLLQRSGETLQLGVEAIENTYLTTMASSVRLPPLGQALVLTNLLGGTPDGSAVLVEAVMNLPPAFGVARSLGTVKNGQVVLEICNVSTEEYWMEKGSTIAAASVVPGSAFNFENGARP</sequence>
<dbReference type="SUPFAM" id="SSF50630">
    <property type="entry name" value="Acid proteases"/>
    <property type="match status" value="1"/>
</dbReference>
<dbReference type="CDD" id="cd00303">
    <property type="entry name" value="retropepsin_like"/>
    <property type="match status" value="1"/>
</dbReference>
<dbReference type="OrthoDB" id="1751327at2759"/>
<protein>
    <submittedName>
        <fullName evidence="2">Putative membrane protein</fullName>
    </submittedName>
</protein>
<evidence type="ECO:0000313" key="3">
    <source>
        <dbReference type="Proteomes" id="UP000198211"/>
    </source>
</evidence>
<dbReference type="InterPro" id="IPR021109">
    <property type="entry name" value="Peptidase_aspartic_dom_sf"/>
</dbReference>
<proteinExistence type="predicted"/>
<dbReference type="Gene3D" id="2.40.70.10">
    <property type="entry name" value="Acid Proteases"/>
    <property type="match status" value="1"/>
</dbReference>
<comment type="caution">
    <text evidence="2">The sequence shown here is derived from an EMBL/GenBank/DDBJ whole genome shotgun (WGS) entry which is preliminary data.</text>
</comment>
<dbReference type="Pfam" id="PF13975">
    <property type="entry name" value="gag-asp_proteas"/>
    <property type="match status" value="1"/>
</dbReference>
<dbReference type="GO" id="GO:0004190">
    <property type="term" value="F:aspartic-type endopeptidase activity"/>
    <property type="evidence" value="ECO:0007669"/>
    <property type="project" value="InterPro"/>
</dbReference>
<dbReference type="GO" id="GO:0006508">
    <property type="term" value="P:proteolysis"/>
    <property type="evidence" value="ECO:0007669"/>
    <property type="project" value="InterPro"/>
</dbReference>
<evidence type="ECO:0000256" key="1">
    <source>
        <dbReference type="SAM" id="MobiDB-lite"/>
    </source>
</evidence>
<dbReference type="Proteomes" id="UP000198211">
    <property type="component" value="Unassembled WGS sequence"/>
</dbReference>
<keyword evidence="3" id="KW-1185">Reference proteome</keyword>
<dbReference type="SUPFAM" id="SSF51283">
    <property type="entry name" value="dUTPase-like"/>
    <property type="match status" value="1"/>
</dbReference>
<reference evidence="3" key="1">
    <citation type="submission" date="2017-03" db="EMBL/GenBank/DDBJ databases">
        <title>Phytopthora megakarya and P. palmivora, two closely related causual agents of cacao black pod achieved similar genome size and gene model numbers by different mechanisms.</title>
        <authorList>
            <person name="Ali S."/>
            <person name="Shao J."/>
            <person name="Larry D.J."/>
            <person name="Kronmiller B."/>
            <person name="Shen D."/>
            <person name="Strem M.D."/>
            <person name="Melnick R.L."/>
            <person name="Guiltinan M.J."/>
            <person name="Tyler B.M."/>
            <person name="Meinhardt L.W."/>
            <person name="Bailey B.A."/>
        </authorList>
    </citation>
    <scope>NUCLEOTIDE SEQUENCE [LARGE SCALE GENOMIC DNA]</scope>
    <source>
        <strain evidence="3">zdho120</strain>
    </source>
</reference>
<dbReference type="AlphaFoldDB" id="A0A225W554"/>
<dbReference type="EMBL" id="NBNE01001828">
    <property type="protein sequence ID" value="OWZ12504.1"/>
    <property type="molecule type" value="Genomic_DNA"/>
</dbReference>
<dbReference type="InterPro" id="IPR001969">
    <property type="entry name" value="Aspartic_peptidase_AS"/>
</dbReference>
<feature type="compositionally biased region" description="Basic and acidic residues" evidence="1">
    <location>
        <begin position="333"/>
        <end position="345"/>
    </location>
</feature>
<accession>A0A225W554</accession>
<evidence type="ECO:0000313" key="2">
    <source>
        <dbReference type="EMBL" id="OWZ12504.1"/>
    </source>
</evidence>
<gene>
    <name evidence="2" type="ORF">PHMEG_00014331</name>
</gene>
<organism evidence="2 3">
    <name type="scientific">Phytophthora megakarya</name>
    <dbReference type="NCBI Taxonomy" id="4795"/>
    <lineage>
        <taxon>Eukaryota</taxon>
        <taxon>Sar</taxon>
        <taxon>Stramenopiles</taxon>
        <taxon>Oomycota</taxon>
        <taxon>Peronosporomycetes</taxon>
        <taxon>Peronosporales</taxon>
        <taxon>Peronosporaceae</taxon>
        <taxon>Phytophthora</taxon>
    </lineage>
</organism>
<dbReference type="InterPro" id="IPR036157">
    <property type="entry name" value="dUTPase-like_sf"/>
</dbReference>
<dbReference type="PROSITE" id="PS00141">
    <property type="entry name" value="ASP_PROTEASE"/>
    <property type="match status" value="1"/>
</dbReference>